<dbReference type="Proteomes" id="UP000018234">
    <property type="component" value="Unassembled WGS sequence"/>
</dbReference>
<protein>
    <submittedName>
        <fullName evidence="1">Uncharacterized protein</fullName>
    </submittedName>
</protein>
<organism evidence="1 2">
    <name type="scientific">Flavobacterium saliperosum S13</name>
    <dbReference type="NCBI Taxonomy" id="1341155"/>
    <lineage>
        <taxon>Bacteria</taxon>
        <taxon>Pseudomonadati</taxon>
        <taxon>Bacteroidota</taxon>
        <taxon>Flavobacteriia</taxon>
        <taxon>Flavobacteriales</taxon>
        <taxon>Flavobacteriaceae</taxon>
        <taxon>Flavobacterium</taxon>
    </lineage>
</organism>
<comment type="caution">
    <text evidence="1">The sequence shown here is derived from an EMBL/GenBank/DDBJ whole genome shotgun (WGS) entry which is preliminary data.</text>
</comment>
<evidence type="ECO:0000313" key="2">
    <source>
        <dbReference type="Proteomes" id="UP000018234"/>
    </source>
</evidence>
<gene>
    <name evidence="1" type="ORF">FSS13T_01540</name>
</gene>
<evidence type="ECO:0000313" key="1">
    <source>
        <dbReference type="EMBL" id="ESU27679.1"/>
    </source>
</evidence>
<reference evidence="1 2" key="1">
    <citation type="submission" date="2013-08" db="EMBL/GenBank/DDBJ databases">
        <title>Flavobacterium saliperosum type strain genome sequencing.</title>
        <authorList>
            <person name="Lee K."/>
            <person name="Yi H."/>
            <person name="Park S."/>
            <person name="Chun J."/>
        </authorList>
    </citation>
    <scope>NUCLEOTIDE SEQUENCE [LARGE SCALE GENOMIC DNA]</scope>
    <source>
        <strain evidence="1 2">S13</strain>
    </source>
</reference>
<proteinExistence type="predicted"/>
<dbReference type="EMBL" id="AVFO01000002">
    <property type="protein sequence ID" value="ESU27679.1"/>
    <property type="molecule type" value="Genomic_DNA"/>
</dbReference>
<keyword evidence="2" id="KW-1185">Reference proteome</keyword>
<accession>A0ABN0QIV7</accession>
<sequence length="37" mass="4604">MNWFQLSMNYLNSFFGTDLPEENISVEENFEFYEDFR</sequence>
<name>A0ABN0QIV7_9FLAO</name>